<dbReference type="SUPFAM" id="SSF51366">
    <property type="entry name" value="Ribulose-phoshate binding barrel"/>
    <property type="match status" value="1"/>
</dbReference>
<dbReference type="EMBL" id="JAOTML010000002">
    <property type="protein sequence ID" value="MCY3052990.1"/>
    <property type="molecule type" value="Genomic_DNA"/>
</dbReference>
<reference evidence="12 13" key="1">
    <citation type="submission" date="2020-12" db="EMBL/GenBank/DDBJ databases">
        <title>FDA dAtabase for Regulatory Grade micrObial Sequences (FDA-ARGOS): Supporting development and validation of Infectious Disease Dx tests.</title>
        <authorList>
            <person name="Sproer C."/>
            <person name="Gronow S."/>
            <person name="Severitt S."/>
            <person name="Schroder I."/>
            <person name="Tallon L."/>
            <person name="Sadzewicz L."/>
            <person name="Zhao X."/>
            <person name="Boylan J."/>
            <person name="Ott S."/>
            <person name="Bowen H."/>
            <person name="Vavikolanu K."/>
            <person name="Mehta A."/>
            <person name="Aluvathingal J."/>
            <person name="Nadendla S."/>
            <person name="Lowell S."/>
            <person name="Myers T."/>
            <person name="Yan Y."/>
            <person name="Sichtig H."/>
        </authorList>
    </citation>
    <scope>NUCLEOTIDE SEQUENCE [LARGE SCALE GENOMIC DNA]</scope>
    <source>
        <strain evidence="12 13">FDAARGOS_911</strain>
    </source>
</reference>
<dbReference type="GO" id="GO:0006098">
    <property type="term" value="P:pentose-phosphate shunt"/>
    <property type="evidence" value="ECO:0007669"/>
    <property type="project" value="UniProtKB-UniRule"/>
</dbReference>
<dbReference type="Gene3D" id="3.20.20.70">
    <property type="entry name" value="Aldolase class I"/>
    <property type="match status" value="1"/>
</dbReference>
<dbReference type="KEGG" id="aun:AWM73_08365"/>
<dbReference type="Pfam" id="PF00834">
    <property type="entry name" value="Ribul_P_3_epim"/>
    <property type="match status" value="1"/>
</dbReference>
<evidence type="ECO:0000256" key="2">
    <source>
        <dbReference type="ARBA" id="ARBA00001936"/>
    </source>
</evidence>
<evidence type="ECO:0000256" key="1">
    <source>
        <dbReference type="ARBA" id="ARBA00001782"/>
    </source>
</evidence>
<dbReference type="InterPro" id="IPR011060">
    <property type="entry name" value="RibuloseP-bd_barrel"/>
</dbReference>
<dbReference type="GO" id="GO:0005975">
    <property type="term" value="P:carbohydrate metabolic process"/>
    <property type="evidence" value="ECO:0007669"/>
    <property type="project" value="InterPro"/>
</dbReference>
<dbReference type="GO" id="GO:0005737">
    <property type="term" value="C:cytoplasm"/>
    <property type="evidence" value="ECO:0007669"/>
    <property type="project" value="UniProtKB-ARBA"/>
</dbReference>
<comment type="cofactor">
    <cofactor evidence="3">
        <name>Co(2+)</name>
        <dbReference type="ChEBI" id="CHEBI:48828"/>
    </cofactor>
</comment>
<evidence type="ECO:0000313" key="13">
    <source>
        <dbReference type="Proteomes" id="UP000594771"/>
    </source>
</evidence>
<dbReference type="Proteomes" id="UP000594771">
    <property type="component" value="Chromosome"/>
</dbReference>
<evidence type="ECO:0000256" key="7">
    <source>
        <dbReference type="ARBA" id="ARBA00013188"/>
    </source>
</evidence>
<dbReference type="FunFam" id="3.20.20.70:FF:000004">
    <property type="entry name" value="Ribulose-phosphate 3-epimerase"/>
    <property type="match status" value="1"/>
</dbReference>
<reference evidence="11" key="2">
    <citation type="submission" date="2022-09" db="EMBL/GenBank/DDBJ databases">
        <title>Aerococcus urinae taxonomy study.</title>
        <authorList>
            <person name="Christensen J."/>
            <person name="Senneby E."/>
        </authorList>
    </citation>
    <scope>NUCLEOTIDE SEQUENCE</scope>
    <source>
        <strain evidence="11">NLD-066-U95</strain>
    </source>
</reference>
<evidence type="ECO:0000256" key="9">
    <source>
        <dbReference type="ARBA" id="ARBA00023235"/>
    </source>
</evidence>
<gene>
    <name evidence="12" type="primary">rpe</name>
    <name evidence="12" type="ORF">I6G68_01645</name>
    <name evidence="11" type="ORF">ODY43_03215</name>
</gene>
<dbReference type="InterPro" id="IPR026019">
    <property type="entry name" value="Ribul_P_3_epim"/>
</dbReference>
<accession>A0A120I9Z8</accession>
<dbReference type="PANTHER" id="PTHR11749">
    <property type="entry name" value="RIBULOSE-5-PHOSPHATE-3-EPIMERASE"/>
    <property type="match status" value="1"/>
</dbReference>
<comment type="cofactor">
    <cofactor evidence="5">
        <name>Fe(2+)</name>
        <dbReference type="ChEBI" id="CHEBI:29033"/>
    </cofactor>
</comment>
<dbReference type="InterPro" id="IPR000056">
    <property type="entry name" value="Ribul_P_3_epim-like"/>
</dbReference>
<dbReference type="Proteomes" id="UP001069145">
    <property type="component" value="Unassembled WGS sequence"/>
</dbReference>
<dbReference type="CDD" id="cd00429">
    <property type="entry name" value="RPE"/>
    <property type="match status" value="1"/>
</dbReference>
<evidence type="ECO:0000313" key="14">
    <source>
        <dbReference type="Proteomes" id="UP001069145"/>
    </source>
</evidence>
<keyword evidence="8" id="KW-0479">Metal-binding</keyword>
<comment type="cofactor">
    <cofactor evidence="2">
        <name>Mn(2+)</name>
        <dbReference type="ChEBI" id="CHEBI:29035"/>
    </cofactor>
</comment>
<evidence type="ECO:0000256" key="6">
    <source>
        <dbReference type="ARBA" id="ARBA00009541"/>
    </source>
</evidence>
<evidence type="ECO:0000256" key="8">
    <source>
        <dbReference type="ARBA" id="ARBA00022723"/>
    </source>
</evidence>
<organism evidence="12 13">
    <name type="scientific">Aerococcus urinae</name>
    <dbReference type="NCBI Taxonomy" id="1376"/>
    <lineage>
        <taxon>Bacteria</taxon>
        <taxon>Bacillati</taxon>
        <taxon>Bacillota</taxon>
        <taxon>Bacilli</taxon>
        <taxon>Lactobacillales</taxon>
        <taxon>Aerococcaceae</taxon>
        <taxon>Aerococcus</taxon>
    </lineage>
</organism>
<evidence type="ECO:0000313" key="12">
    <source>
        <dbReference type="EMBL" id="QPS01803.1"/>
    </source>
</evidence>
<evidence type="ECO:0000256" key="4">
    <source>
        <dbReference type="ARBA" id="ARBA00001947"/>
    </source>
</evidence>
<keyword evidence="9 12" id="KW-0413">Isomerase</keyword>
<dbReference type="NCBIfam" id="TIGR01163">
    <property type="entry name" value="rpe"/>
    <property type="match status" value="1"/>
</dbReference>
<name>A0A120I9Z8_9LACT</name>
<comment type="similarity">
    <text evidence="6">Belongs to the ribulose-phosphate 3-epimerase family.</text>
</comment>
<dbReference type="PROSITE" id="PS01085">
    <property type="entry name" value="RIBUL_P_3_EPIMER_1"/>
    <property type="match status" value="1"/>
</dbReference>
<sequence length="218" mass="24290">MSEILICPSMMCAKFGNLHDEVKELDEAGADVFHMDIMDGQFVPNFAMGIQDYEYIRSVTDKKMDAHLMIMNPGNYIDLFADLGANIIYIHPEADLHPTRTLAKIKDRGILAGIAINPGTSVESVKELLYLADVVMVMSVNPGFAGQKYLPFIDNKIHELVDLKANYQFKLSIDGAISEERIKTLSKVGVDAFILGTSALFGKDASYKELIQKYKSFK</sequence>
<dbReference type="EMBL" id="CP065662">
    <property type="protein sequence ID" value="QPS01803.1"/>
    <property type="molecule type" value="Genomic_DNA"/>
</dbReference>
<comment type="cofactor">
    <cofactor evidence="4">
        <name>Zn(2+)</name>
        <dbReference type="ChEBI" id="CHEBI:29105"/>
    </cofactor>
</comment>
<evidence type="ECO:0000313" key="11">
    <source>
        <dbReference type="EMBL" id="MCY3052990.1"/>
    </source>
</evidence>
<dbReference type="GO" id="GO:0046872">
    <property type="term" value="F:metal ion binding"/>
    <property type="evidence" value="ECO:0007669"/>
    <property type="project" value="UniProtKB-KW"/>
</dbReference>
<evidence type="ECO:0000256" key="5">
    <source>
        <dbReference type="ARBA" id="ARBA00001954"/>
    </source>
</evidence>
<dbReference type="NCBIfam" id="NF004076">
    <property type="entry name" value="PRK05581.1-4"/>
    <property type="match status" value="1"/>
</dbReference>
<protein>
    <recommendedName>
        <fullName evidence="7 10">Ribulose-phosphate 3-epimerase</fullName>
        <ecNumber evidence="7 10">5.1.3.1</ecNumber>
    </recommendedName>
</protein>
<proteinExistence type="inferred from homology"/>
<dbReference type="RefSeq" id="WP_060778922.1">
    <property type="nucleotide sequence ID" value="NZ_CAJHLF010000004.1"/>
</dbReference>
<comment type="catalytic activity">
    <reaction evidence="1">
        <text>D-ribulose 5-phosphate = D-xylulose 5-phosphate</text>
        <dbReference type="Rhea" id="RHEA:13677"/>
        <dbReference type="ChEBI" id="CHEBI:57737"/>
        <dbReference type="ChEBI" id="CHEBI:58121"/>
        <dbReference type="EC" id="5.1.3.1"/>
    </reaction>
</comment>
<evidence type="ECO:0000256" key="3">
    <source>
        <dbReference type="ARBA" id="ARBA00001941"/>
    </source>
</evidence>
<keyword evidence="14" id="KW-1185">Reference proteome</keyword>
<dbReference type="GO" id="GO:0004750">
    <property type="term" value="F:D-ribulose-phosphate 3-epimerase activity"/>
    <property type="evidence" value="ECO:0007669"/>
    <property type="project" value="UniProtKB-UniRule"/>
</dbReference>
<evidence type="ECO:0000256" key="10">
    <source>
        <dbReference type="NCBIfam" id="TIGR01163"/>
    </source>
</evidence>
<dbReference type="OrthoDB" id="1645589at2"/>
<dbReference type="GeneID" id="35767056"/>
<dbReference type="EC" id="5.1.3.1" evidence="7 10"/>
<dbReference type="AlphaFoldDB" id="A0A120I9Z8"/>
<dbReference type="InterPro" id="IPR013785">
    <property type="entry name" value="Aldolase_TIM"/>
</dbReference>